<sequence>MRPGFGTFVPMTGSSDKVSGSALTGVSETALLTLQVRAHEARRPDGLIDDPVAVQLVDSIDFDFAKFGYTRRQDMALRSLLFDRMTGEYLRDHPKATVVALAEGLQTSFYRLDAAGLGHEFRWLSVDLEPMIELRNKLLPKPDRVTQCAQSALDFNWMDHVDAGDGVFITAEGLLMYLQPEEAMSLIRACAQHFPGGQMLFDLPPAFFAFLTRKGMPTSMRYRVPPMPFSLSPAELADLANTVPGVRTVRDLPMPSGRGRIFNALLQAQHLPLFAPVRPVVGLLEFG</sequence>
<evidence type="ECO:0000256" key="2">
    <source>
        <dbReference type="ARBA" id="ARBA00022679"/>
    </source>
</evidence>
<dbReference type="Gene3D" id="3.40.50.150">
    <property type="entry name" value="Vaccinia Virus protein VP39"/>
    <property type="match status" value="1"/>
</dbReference>
<evidence type="ECO:0000313" key="4">
    <source>
        <dbReference type="Proteomes" id="UP000466683"/>
    </source>
</evidence>
<dbReference type="SUPFAM" id="SSF53335">
    <property type="entry name" value="S-adenosyl-L-methionine-dependent methyltransferases"/>
    <property type="match status" value="1"/>
</dbReference>
<protein>
    <submittedName>
        <fullName evidence="3">O-methyltransferase</fullName>
    </submittedName>
</protein>
<evidence type="ECO:0000256" key="1">
    <source>
        <dbReference type="ARBA" id="ARBA00022603"/>
    </source>
</evidence>
<dbReference type="InterPro" id="IPR007213">
    <property type="entry name" value="Ppm1/Ppm2/Tcmp"/>
</dbReference>
<keyword evidence="1" id="KW-0489">Methyltransferase</keyword>
<dbReference type="InterPro" id="IPR029063">
    <property type="entry name" value="SAM-dependent_MTases_sf"/>
</dbReference>
<dbReference type="PIRSF" id="PIRSF028177">
    <property type="entry name" value="Polyketide_synth_Omtfrase_TcmP"/>
    <property type="match status" value="1"/>
</dbReference>
<name>A0ABN5ZAF9_9MYCO</name>
<dbReference type="PANTHER" id="PTHR43619">
    <property type="entry name" value="S-ADENOSYL-L-METHIONINE-DEPENDENT METHYLTRANSFERASE YKTD-RELATED"/>
    <property type="match status" value="1"/>
</dbReference>
<dbReference type="EMBL" id="AP022579">
    <property type="protein sequence ID" value="BBX91135.1"/>
    <property type="molecule type" value="Genomic_DNA"/>
</dbReference>
<reference evidence="3 4" key="1">
    <citation type="journal article" date="2019" name="Emerg. Microbes Infect.">
        <title>Comprehensive subspecies identification of 175 nontuberculous mycobacteria species based on 7547 genomic profiles.</title>
        <authorList>
            <person name="Matsumoto Y."/>
            <person name="Kinjo T."/>
            <person name="Motooka D."/>
            <person name="Nabeya D."/>
            <person name="Jung N."/>
            <person name="Uechi K."/>
            <person name="Horii T."/>
            <person name="Iida T."/>
            <person name="Fujita J."/>
            <person name="Nakamura S."/>
        </authorList>
    </citation>
    <scope>NUCLEOTIDE SEQUENCE [LARGE SCALE GENOMIC DNA]</scope>
    <source>
        <strain evidence="3 4">JCM 15653</strain>
    </source>
</reference>
<gene>
    <name evidence="3" type="ORF">MBOE_27840</name>
</gene>
<evidence type="ECO:0000313" key="3">
    <source>
        <dbReference type="EMBL" id="BBX91135.1"/>
    </source>
</evidence>
<dbReference type="Pfam" id="PF04072">
    <property type="entry name" value="LCM"/>
    <property type="match status" value="1"/>
</dbReference>
<keyword evidence="2" id="KW-0808">Transferase</keyword>
<accession>A0ABN5ZAF9</accession>
<organism evidence="3 4">
    <name type="scientific">Mycolicibacterium boenickei</name>
    <dbReference type="NCBI Taxonomy" id="146017"/>
    <lineage>
        <taxon>Bacteria</taxon>
        <taxon>Bacillati</taxon>
        <taxon>Actinomycetota</taxon>
        <taxon>Actinomycetes</taxon>
        <taxon>Mycobacteriales</taxon>
        <taxon>Mycobacteriaceae</taxon>
        <taxon>Mycolicibacterium</taxon>
    </lineage>
</organism>
<keyword evidence="4" id="KW-1185">Reference proteome</keyword>
<dbReference type="PANTHER" id="PTHR43619:SF2">
    <property type="entry name" value="S-ADENOSYL-L-METHIONINE-DEPENDENT METHYLTRANSFERASES SUPERFAMILY PROTEIN"/>
    <property type="match status" value="1"/>
</dbReference>
<dbReference type="InterPro" id="IPR016874">
    <property type="entry name" value="TcmP-like"/>
</dbReference>
<dbReference type="Proteomes" id="UP000466683">
    <property type="component" value="Chromosome"/>
</dbReference>
<proteinExistence type="predicted"/>